<organism evidence="1 2">
    <name type="scientific">Hypsizygus marmoreus</name>
    <name type="common">White beech mushroom</name>
    <name type="synonym">Agaricus marmoreus</name>
    <dbReference type="NCBI Taxonomy" id="39966"/>
    <lineage>
        <taxon>Eukaryota</taxon>
        <taxon>Fungi</taxon>
        <taxon>Dikarya</taxon>
        <taxon>Basidiomycota</taxon>
        <taxon>Agaricomycotina</taxon>
        <taxon>Agaricomycetes</taxon>
        <taxon>Agaricomycetidae</taxon>
        <taxon>Agaricales</taxon>
        <taxon>Tricholomatineae</taxon>
        <taxon>Lyophyllaceae</taxon>
        <taxon>Hypsizygus</taxon>
    </lineage>
</organism>
<name>A0A369J7U2_HYPMA</name>
<evidence type="ECO:0000313" key="1">
    <source>
        <dbReference type="EMBL" id="RDB17482.1"/>
    </source>
</evidence>
<comment type="caution">
    <text evidence="1">The sequence shown here is derived from an EMBL/GenBank/DDBJ whole genome shotgun (WGS) entry which is preliminary data.</text>
</comment>
<keyword evidence="2" id="KW-1185">Reference proteome</keyword>
<dbReference type="AlphaFoldDB" id="A0A369J7U2"/>
<protein>
    <submittedName>
        <fullName evidence="1">Uncharacterized protein</fullName>
    </submittedName>
</protein>
<dbReference type="Proteomes" id="UP000076154">
    <property type="component" value="Unassembled WGS sequence"/>
</dbReference>
<evidence type="ECO:0000313" key="2">
    <source>
        <dbReference type="Proteomes" id="UP000076154"/>
    </source>
</evidence>
<sequence>MDDAYGCLEVLLPLRSLSNHKPHGTRAPTSYSS</sequence>
<dbReference type="EMBL" id="LUEZ02000112">
    <property type="protein sequence ID" value="RDB17482.1"/>
    <property type="molecule type" value="Genomic_DNA"/>
</dbReference>
<proteinExistence type="predicted"/>
<reference evidence="1" key="1">
    <citation type="submission" date="2018-04" db="EMBL/GenBank/DDBJ databases">
        <title>Whole genome sequencing of Hypsizygus marmoreus.</title>
        <authorList>
            <person name="Choi I.-G."/>
            <person name="Min B."/>
            <person name="Kim J.-G."/>
            <person name="Kim S."/>
            <person name="Oh Y.-L."/>
            <person name="Kong W.-S."/>
            <person name="Park H."/>
            <person name="Jeong J."/>
            <person name="Song E.-S."/>
        </authorList>
    </citation>
    <scope>NUCLEOTIDE SEQUENCE [LARGE SCALE GENOMIC DNA]</scope>
    <source>
        <strain evidence="1">51987-8</strain>
    </source>
</reference>
<gene>
    <name evidence="1" type="ORF">Hypma_001586</name>
</gene>
<dbReference type="InParanoid" id="A0A369J7U2"/>
<accession>A0A369J7U2</accession>